<proteinExistence type="predicted"/>
<feature type="compositionally biased region" description="Low complexity" evidence="1">
    <location>
        <begin position="319"/>
        <end position="342"/>
    </location>
</feature>
<accession>A0A2S9YHP1</accession>
<evidence type="ECO:0000259" key="3">
    <source>
        <dbReference type="SMART" id="SM00460"/>
    </source>
</evidence>
<feature type="transmembrane region" description="Helical" evidence="2">
    <location>
        <begin position="119"/>
        <end position="142"/>
    </location>
</feature>
<feature type="transmembrane region" description="Helical" evidence="2">
    <location>
        <begin position="41"/>
        <end position="59"/>
    </location>
</feature>
<keyword evidence="5" id="KW-1185">Reference proteome</keyword>
<protein>
    <submittedName>
        <fullName evidence="4">Protein-glutamine gamma-glutamyltransferase</fullName>
        <ecNumber evidence="4">2.3.2.13</ecNumber>
    </submittedName>
</protein>
<keyword evidence="2" id="KW-0812">Transmembrane</keyword>
<feature type="transmembrane region" description="Helical" evidence="2">
    <location>
        <begin position="89"/>
        <end position="107"/>
    </location>
</feature>
<feature type="region of interest" description="Disordered" evidence="1">
    <location>
        <begin position="251"/>
        <end position="396"/>
    </location>
</feature>
<feature type="domain" description="Transglutaminase-like" evidence="3">
    <location>
        <begin position="596"/>
        <end position="667"/>
    </location>
</feature>
<evidence type="ECO:0000256" key="1">
    <source>
        <dbReference type="SAM" id="MobiDB-lite"/>
    </source>
</evidence>
<comment type="caution">
    <text evidence="4">The sequence shown here is derived from an EMBL/GenBank/DDBJ whole genome shotgun (WGS) entry which is preliminary data.</text>
</comment>
<evidence type="ECO:0000256" key="2">
    <source>
        <dbReference type="SAM" id="Phobius"/>
    </source>
</evidence>
<dbReference type="SUPFAM" id="SSF54001">
    <property type="entry name" value="Cysteine proteinases"/>
    <property type="match status" value="1"/>
</dbReference>
<dbReference type="Gene3D" id="3.10.620.30">
    <property type="match status" value="1"/>
</dbReference>
<dbReference type="SMART" id="SM00460">
    <property type="entry name" value="TGc"/>
    <property type="match status" value="1"/>
</dbReference>
<keyword evidence="4" id="KW-0808">Transferase</keyword>
<dbReference type="InterPro" id="IPR038765">
    <property type="entry name" value="Papain-like_cys_pep_sf"/>
</dbReference>
<reference evidence="4 5" key="1">
    <citation type="submission" date="2018-03" db="EMBL/GenBank/DDBJ databases">
        <title>Draft Genome Sequences of the Obligatory Marine Myxobacteria Enhygromyxa salina SWB005.</title>
        <authorList>
            <person name="Poehlein A."/>
            <person name="Moghaddam J.A."/>
            <person name="Harms H."/>
            <person name="Alanjari M."/>
            <person name="Koenig G.M."/>
            <person name="Daniel R."/>
            <person name="Schaeberle T.F."/>
        </authorList>
    </citation>
    <scope>NUCLEOTIDE SEQUENCE [LARGE SCALE GENOMIC DNA]</scope>
    <source>
        <strain evidence="4 5">SWB005</strain>
    </source>
</reference>
<dbReference type="Proteomes" id="UP000237968">
    <property type="component" value="Unassembled WGS sequence"/>
</dbReference>
<dbReference type="EC" id="2.3.2.13" evidence="4"/>
<feature type="transmembrane region" description="Helical" evidence="2">
    <location>
        <begin position="714"/>
        <end position="732"/>
    </location>
</feature>
<dbReference type="RefSeq" id="WP_106390095.1">
    <property type="nucleotide sequence ID" value="NZ_PVNK01000033.1"/>
</dbReference>
<feature type="transmembrane region" description="Helical" evidence="2">
    <location>
        <begin position="154"/>
        <end position="173"/>
    </location>
</feature>
<dbReference type="GO" id="GO:0003810">
    <property type="term" value="F:protein-glutamine gamma-glutamyltransferase activity"/>
    <property type="evidence" value="ECO:0007669"/>
    <property type="project" value="UniProtKB-EC"/>
</dbReference>
<dbReference type="PANTHER" id="PTHR42736:SF1">
    <property type="entry name" value="PROTEIN-GLUTAMINE GAMMA-GLUTAMYLTRANSFERASE"/>
    <property type="match status" value="1"/>
</dbReference>
<evidence type="ECO:0000313" key="4">
    <source>
        <dbReference type="EMBL" id="PRQ04635.1"/>
    </source>
</evidence>
<evidence type="ECO:0000313" key="5">
    <source>
        <dbReference type="Proteomes" id="UP000237968"/>
    </source>
</evidence>
<dbReference type="InterPro" id="IPR002931">
    <property type="entry name" value="Transglutaminase-like"/>
</dbReference>
<dbReference type="OrthoDB" id="9804872at2"/>
<feature type="transmembrane region" description="Helical" evidence="2">
    <location>
        <begin position="223"/>
        <end position="242"/>
    </location>
</feature>
<keyword evidence="2" id="KW-1133">Transmembrane helix</keyword>
<feature type="transmembrane region" description="Helical" evidence="2">
    <location>
        <begin position="193"/>
        <end position="216"/>
    </location>
</feature>
<dbReference type="EMBL" id="PVNK01000033">
    <property type="protein sequence ID" value="PRQ04635.1"/>
    <property type="molecule type" value="Genomic_DNA"/>
</dbReference>
<dbReference type="Pfam" id="PF01841">
    <property type="entry name" value="Transglut_core"/>
    <property type="match status" value="1"/>
</dbReference>
<keyword evidence="2" id="KW-0472">Membrane</keyword>
<sequence length="851" mass="92665">MGRRELQQELERLETESAGRPVKPPRTFAERLFGWLRATRHPIRAVAMAMAALALAWGIATSSGLSAAMLGAVAGVAVGELLARTKTRLIALVIGILALSGLGWWFADFVTEVRVIPAAIGPGAALGLSSVLRFFVLALAVTGTSRVIAARHKALIGIELAVVGASVASMFASHREGVIARPLWLSDWAWQHGYDPADVLLTIGAISVVVLASLLIAESERRVTLASLGGLGVIVLLAMLLLQVEGLPTPEANSDLGLTESQIGDPPKPSEDKGNGPGGQDSKDQSEGQQPKNPQDNQDGGQGGGQQQQQQQQGGGQGQQQDQQQQQQQGGQGQDQQDQQQQQGGGQGQDQQDQQQQQGGGQGQQDQQQQQQQGGGQGQQDQQPNLDQQPSEGTKPAPMAVVLLGDDYSPPTQAFYFRQDAWSHFNGSRLVAPVRPDVDRDIIRRFPSRPLNVPEVPPEALHTTVHADVVLLAKHAQPFALESAISMKPEANPNPQRFLRAYSSVSLAPDYELEQLMGHAPGDPSWTDAQWQFYTTLPDDPRYRELANELIEELPEQYGDDPFMRALAIKLWMDRELTYSTSERHAGVAEPTGDFLFGNRIGYCVHFAHAAVYMWRSLGIPARVGTGYHVTEDQRRGSTIVIRGGDAHAWPELYLEGIGWVILDIAAEQNLDPPGTPVDDDLAELLGEMARNETDEEGEAGEDPIEQRNFGRDVTFGFLFVLLIALVLLYAAKIWRRVVPRHAAQKHLPRVGYRAAIDLLADAGLTRRYGETREAFSRRVHARAPSLASLTSMHVAAAMGDPSVPIAERPEFDAKVWRKGLAGLRGELPLSAPLWRRVLGILDPTTVLRAR</sequence>
<dbReference type="PANTHER" id="PTHR42736">
    <property type="entry name" value="PROTEIN-GLUTAMINE GAMMA-GLUTAMYLTRANSFERASE"/>
    <property type="match status" value="1"/>
</dbReference>
<feature type="transmembrane region" description="Helical" evidence="2">
    <location>
        <begin position="65"/>
        <end position="82"/>
    </location>
</feature>
<dbReference type="InterPro" id="IPR052901">
    <property type="entry name" value="Bact_TGase-like"/>
</dbReference>
<keyword evidence="4" id="KW-0012">Acyltransferase</keyword>
<gene>
    <name evidence="4" type="primary">tgpA_1</name>
    <name evidence="4" type="ORF">ENSA5_06400</name>
</gene>
<dbReference type="AlphaFoldDB" id="A0A2S9YHP1"/>
<feature type="compositionally biased region" description="Polar residues" evidence="1">
    <location>
        <begin position="287"/>
        <end position="297"/>
    </location>
</feature>
<organism evidence="4 5">
    <name type="scientific">Enhygromyxa salina</name>
    <dbReference type="NCBI Taxonomy" id="215803"/>
    <lineage>
        <taxon>Bacteria</taxon>
        <taxon>Pseudomonadati</taxon>
        <taxon>Myxococcota</taxon>
        <taxon>Polyangia</taxon>
        <taxon>Nannocystales</taxon>
        <taxon>Nannocystaceae</taxon>
        <taxon>Enhygromyxa</taxon>
    </lineage>
</organism>
<name>A0A2S9YHP1_9BACT</name>